<comment type="caution">
    <text evidence="8">The sequence shown here is derived from an EMBL/GenBank/DDBJ whole genome shotgun (WGS) entry which is preliminary data.</text>
</comment>
<evidence type="ECO:0000313" key="9">
    <source>
        <dbReference type="Proteomes" id="UP000601027"/>
    </source>
</evidence>
<evidence type="ECO:0000259" key="6">
    <source>
        <dbReference type="Pfam" id="PF00501"/>
    </source>
</evidence>
<evidence type="ECO:0000256" key="3">
    <source>
        <dbReference type="ARBA" id="ARBA00016743"/>
    </source>
</evidence>
<feature type="non-terminal residue" evidence="8">
    <location>
        <position position="1"/>
    </location>
</feature>
<evidence type="ECO:0000256" key="5">
    <source>
        <dbReference type="ARBA" id="ARBA00033440"/>
    </source>
</evidence>
<dbReference type="Gene3D" id="3.30.559.30">
    <property type="entry name" value="Nonribosomal peptide synthetase, condensation domain"/>
    <property type="match status" value="1"/>
</dbReference>
<evidence type="ECO:0000256" key="4">
    <source>
        <dbReference type="ARBA" id="ARBA00022598"/>
    </source>
</evidence>
<evidence type="ECO:0000259" key="7">
    <source>
        <dbReference type="Pfam" id="PF00668"/>
    </source>
</evidence>
<dbReference type="Gene3D" id="3.30.559.10">
    <property type="entry name" value="Chloramphenicol acetyltransferase-like domain"/>
    <property type="match status" value="1"/>
</dbReference>
<dbReference type="SUPFAM" id="SSF52777">
    <property type="entry name" value="CoA-dependent acyltransferases"/>
    <property type="match status" value="2"/>
</dbReference>
<dbReference type="SUPFAM" id="SSF56801">
    <property type="entry name" value="Acetyl-CoA synthetase-like"/>
    <property type="match status" value="1"/>
</dbReference>
<reference evidence="8 9" key="1">
    <citation type="submission" date="2021-01" db="EMBL/GenBank/DDBJ databases">
        <title>Draft genome sequence of Micromonospora sp. strain STR1_7.</title>
        <authorList>
            <person name="Karlyshev A."/>
            <person name="Jawad R."/>
        </authorList>
    </citation>
    <scope>NUCLEOTIDE SEQUENCE [LARGE SCALE GENOMIC DNA]</scope>
    <source>
        <strain evidence="8 9">STR1-7</strain>
    </source>
</reference>
<dbReference type="Gene3D" id="3.40.50.980">
    <property type="match status" value="2"/>
</dbReference>
<sequence>DLPVVVVDRAGWGEPFGLTDVQQAYWLGRSGLFELGDVSTHLYVQFESVDFDVARADEVLRRLLDRHGMLRAVVRGDGRQQVLDGVVLGVEWEDLSSLSVEDAAVRVGVVRDRLSHEVRRADSFPLFGLVAQRLPGGVTRVHLSLDLLIADATSVQVFLSEWAALYADPGVELAPLELTFRDYVLSLGQVESGETYRRARDYWLGRLEELPPAPELPVVGVSGPTRFVRRQFRVESGVWGALRDRAQSWGVTPSALLCAAYAQVLSVWARQPRFTVNVTVGDRLPVHPDVERVIGDFTGLVLLEVDAAGEGGFGQRVRRLQEQLWRDLEHRAFGGVRVLRELARVHGPARAAMPVVFTSVLGRPMPGGAEGVVPGLGRFVEAVSQTPQVHVDCQVYEQGDALVVSWDAVEALFPAGLLDEAFAAYEGLLRRLAVEEGAWESPGRLVPLPATVGEVCARANDVAGPVPSGLLHQVVADRAVAQPQALAVVSSSGSLTYAELLRRARRVGRRLRMAGARPGELVAVCMDKGWEQVVAALGVLESGAAYVPVDPGLPAPRREHLFDVTGVRVVLTQQAVAGRLSWPDGLSVWSVDDESQWSGVDDAALPAVQSATDLAYVIFTSGSTGLPKGVMVDHRAALNTVVDVNRRWDLGPGDRVLAVSSLSFDLSVWDVFGMLAAGGVVVMPDPGTGRDPEHWAQLVARHQVTVWNSVPALFELFVEQLAQRGGSDGASLRLALLSGDWIPLSLPAGRVR</sequence>
<organism evidence="8 9">
    <name type="scientific">Micromonospora parastrephiae</name>
    <dbReference type="NCBI Taxonomy" id="2806101"/>
    <lineage>
        <taxon>Bacteria</taxon>
        <taxon>Bacillati</taxon>
        <taxon>Actinomycetota</taxon>
        <taxon>Actinomycetes</taxon>
        <taxon>Micromonosporales</taxon>
        <taxon>Micromonosporaceae</taxon>
        <taxon>Micromonospora</taxon>
    </lineage>
</organism>
<dbReference type="InterPro" id="IPR000873">
    <property type="entry name" value="AMP-dep_synth/lig_dom"/>
</dbReference>
<dbReference type="Pfam" id="PF00501">
    <property type="entry name" value="AMP-binding"/>
    <property type="match status" value="1"/>
</dbReference>
<evidence type="ECO:0000313" key="8">
    <source>
        <dbReference type="EMBL" id="MBM0235749.1"/>
    </source>
</evidence>
<dbReference type="EMBL" id="JAEVHM010000346">
    <property type="protein sequence ID" value="MBM0235749.1"/>
    <property type="molecule type" value="Genomic_DNA"/>
</dbReference>
<dbReference type="InterPro" id="IPR057737">
    <property type="entry name" value="Condensation_MtbB-like"/>
</dbReference>
<dbReference type="InterPro" id="IPR020845">
    <property type="entry name" value="AMP-binding_CS"/>
</dbReference>
<dbReference type="InterPro" id="IPR023213">
    <property type="entry name" value="CAT-like_dom_sf"/>
</dbReference>
<dbReference type="InterPro" id="IPR001242">
    <property type="entry name" value="Condensation_dom"/>
</dbReference>
<evidence type="ECO:0000256" key="2">
    <source>
        <dbReference type="ARBA" id="ARBA00007380"/>
    </source>
</evidence>
<dbReference type="CDD" id="cd19535">
    <property type="entry name" value="Cyc_NRPS"/>
    <property type="match status" value="1"/>
</dbReference>
<feature type="domain" description="AMP-dependent synthetase/ligase" evidence="6">
    <location>
        <begin position="477"/>
        <end position="746"/>
    </location>
</feature>
<dbReference type="Pfam" id="PF00668">
    <property type="entry name" value="Condensation"/>
    <property type="match status" value="1"/>
</dbReference>
<feature type="domain" description="Condensation" evidence="7">
    <location>
        <begin position="48"/>
        <end position="340"/>
    </location>
</feature>
<name>A0ABS1Y2X1_9ACTN</name>
<keyword evidence="4" id="KW-0436">Ligase</keyword>
<comment type="pathway">
    <text evidence="1">Siderophore biosynthesis; mycobactin biosynthesis.</text>
</comment>
<protein>
    <recommendedName>
        <fullName evidence="3">Phenyloxazoline synthase MbtB</fullName>
    </recommendedName>
    <alternativeName>
        <fullName evidence="5">Mycobactin synthetase protein B</fullName>
    </alternativeName>
</protein>
<dbReference type="PANTHER" id="PTHR45527:SF10">
    <property type="entry name" value="PYOCHELIN SYNTHASE PCHF"/>
    <property type="match status" value="1"/>
</dbReference>
<dbReference type="PROSITE" id="PS00455">
    <property type="entry name" value="AMP_BINDING"/>
    <property type="match status" value="1"/>
</dbReference>
<proteinExistence type="inferred from homology"/>
<dbReference type="RefSeq" id="WP_203178965.1">
    <property type="nucleotide sequence ID" value="NZ_JAEVHM010000346.1"/>
</dbReference>
<dbReference type="Proteomes" id="UP000601027">
    <property type="component" value="Unassembled WGS sequence"/>
</dbReference>
<evidence type="ECO:0000256" key="1">
    <source>
        <dbReference type="ARBA" id="ARBA00005102"/>
    </source>
</evidence>
<accession>A0ABS1Y2X1</accession>
<comment type="similarity">
    <text evidence="2">Belongs to the ATP-dependent AMP-binding enzyme family. MbtB subfamily.</text>
</comment>
<gene>
    <name evidence="8" type="ORF">JNW91_30710</name>
</gene>
<dbReference type="PANTHER" id="PTHR45527">
    <property type="entry name" value="NONRIBOSOMAL PEPTIDE SYNTHETASE"/>
    <property type="match status" value="1"/>
</dbReference>
<keyword evidence="9" id="KW-1185">Reference proteome</keyword>